<dbReference type="InterPro" id="IPR001444">
    <property type="entry name" value="Flag_bb_rod_N"/>
</dbReference>
<evidence type="ECO:0000256" key="6">
    <source>
        <dbReference type="RuleBase" id="RU362116"/>
    </source>
</evidence>
<dbReference type="InterPro" id="IPR053967">
    <property type="entry name" value="LlgE_F_G-like_D1"/>
</dbReference>
<dbReference type="NCBIfam" id="TIGR02490">
    <property type="entry name" value="flgF"/>
    <property type="match status" value="1"/>
</dbReference>
<organism evidence="10 11">
    <name type="scientific">Sessilibacter corallicola</name>
    <dbReference type="NCBI Taxonomy" id="2904075"/>
    <lineage>
        <taxon>Bacteria</taxon>
        <taxon>Pseudomonadati</taxon>
        <taxon>Pseudomonadota</taxon>
        <taxon>Gammaproteobacteria</taxon>
        <taxon>Cellvibrionales</taxon>
        <taxon>Cellvibrionaceae</taxon>
        <taxon>Sessilibacter</taxon>
    </lineage>
</organism>
<evidence type="ECO:0000256" key="5">
    <source>
        <dbReference type="ARBA" id="ARBA00040228"/>
    </source>
</evidence>
<evidence type="ECO:0000313" key="11">
    <source>
        <dbReference type="Proteomes" id="UP001465153"/>
    </source>
</evidence>
<keyword evidence="3 6" id="KW-0975">Bacterial flagellum</keyword>
<evidence type="ECO:0000259" key="7">
    <source>
        <dbReference type="Pfam" id="PF00460"/>
    </source>
</evidence>
<proteinExistence type="inferred from homology"/>
<evidence type="ECO:0000313" key="10">
    <source>
        <dbReference type="EMBL" id="GAA6169901.1"/>
    </source>
</evidence>
<dbReference type="Pfam" id="PF06429">
    <property type="entry name" value="Flg_bbr_C"/>
    <property type="match status" value="1"/>
</dbReference>
<keyword evidence="10" id="KW-0966">Cell projection</keyword>
<dbReference type="NCBIfam" id="TIGR03506">
    <property type="entry name" value="FlgEFG_subfam"/>
    <property type="match status" value="1"/>
</dbReference>
<dbReference type="InterPro" id="IPR037925">
    <property type="entry name" value="FlgE/F/G-like"/>
</dbReference>
<gene>
    <name evidence="10" type="primary">flgF</name>
    <name evidence="10" type="ORF">NBRC116591_37130</name>
</gene>
<evidence type="ECO:0000256" key="3">
    <source>
        <dbReference type="ARBA" id="ARBA00023143"/>
    </source>
</evidence>
<keyword evidence="11" id="KW-1185">Reference proteome</keyword>
<comment type="subunit">
    <text evidence="4 6">The basal body constitutes a major portion of the flagellar organelle and consists of five rings (E,L,P,S, and M) mounted on a central rod. The rod consists of about 26 subunits of FlgG in the distal portion, and FlgB, FlgC and FlgF are thought to build up the proximal portion of the rod with about 6 subunits each.</text>
</comment>
<keyword evidence="10" id="KW-0969">Cilium</keyword>
<protein>
    <recommendedName>
        <fullName evidence="5 6">Flagellar basal-body rod protein FlgF</fullName>
    </recommendedName>
</protein>
<feature type="domain" description="Flagellar basal-body/hook protein C-terminal" evidence="8">
    <location>
        <begin position="199"/>
        <end position="243"/>
    </location>
</feature>
<dbReference type="InterPro" id="IPR020013">
    <property type="entry name" value="Flagellar_FlgE/F/G"/>
</dbReference>
<dbReference type="PANTHER" id="PTHR30435">
    <property type="entry name" value="FLAGELLAR PROTEIN"/>
    <property type="match status" value="1"/>
</dbReference>
<dbReference type="InterPro" id="IPR010930">
    <property type="entry name" value="Flg_bb/hook_C_dom"/>
</dbReference>
<reference evidence="10 11" key="1">
    <citation type="submission" date="2024-04" db="EMBL/GenBank/DDBJ databases">
        <title>Draft genome sequence of Sessilibacter corallicola NBRC 116591.</title>
        <authorList>
            <person name="Miyakawa T."/>
            <person name="Kusuya Y."/>
            <person name="Miura T."/>
        </authorList>
    </citation>
    <scope>NUCLEOTIDE SEQUENCE [LARGE SCALE GENOMIC DNA]</scope>
    <source>
        <strain evidence="10 11">KU-00831-HH</strain>
    </source>
</reference>
<comment type="caution">
    <text evidence="10">The sequence shown here is derived from an EMBL/GenBank/DDBJ whole genome shotgun (WGS) entry which is preliminary data.</text>
</comment>
<name>A0ABQ0AE22_9GAMM</name>
<feature type="domain" description="Flagellar hook protein FlgE/F/G-like D1" evidence="9">
    <location>
        <begin position="82"/>
        <end position="146"/>
    </location>
</feature>
<evidence type="ECO:0000256" key="4">
    <source>
        <dbReference type="ARBA" id="ARBA00038560"/>
    </source>
</evidence>
<dbReference type="RefSeq" id="WP_233090112.1">
    <property type="nucleotide sequence ID" value="NZ_BAABWN010000016.1"/>
</dbReference>
<comment type="subcellular location">
    <subcellularLocation>
        <location evidence="1 6">Bacterial flagellum basal body</location>
    </subcellularLocation>
</comment>
<dbReference type="Proteomes" id="UP001465153">
    <property type="component" value="Unassembled WGS sequence"/>
</dbReference>
<dbReference type="PANTHER" id="PTHR30435:SF18">
    <property type="entry name" value="FLAGELLAR BASAL-BODY ROD PROTEIN FLGF"/>
    <property type="match status" value="1"/>
</dbReference>
<dbReference type="InterPro" id="IPR012836">
    <property type="entry name" value="FlgF"/>
</dbReference>
<dbReference type="NCBIfam" id="NF009280">
    <property type="entry name" value="PRK12640.1"/>
    <property type="match status" value="1"/>
</dbReference>
<evidence type="ECO:0000256" key="2">
    <source>
        <dbReference type="ARBA" id="ARBA00009677"/>
    </source>
</evidence>
<evidence type="ECO:0000259" key="8">
    <source>
        <dbReference type="Pfam" id="PF06429"/>
    </source>
</evidence>
<keyword evidence="10" id="KW-0282">Flagellum</keyword>
<comment type="similarity">
    <text evidence="2 6">Belongs to the flagella basal body rod proteins family.</text>
</comment>
<evidence type="ECO:0000256" key="1">
    <source>
        <dbReference type="ARBA" id="ARBA00004117"/>
    </source>
</evidence>
<dbReference type="EMBL" id="BAABWN010000016">
    <property type="protein sequence ID" value="GAA6169901.1"/>
    <property type="molecule type" value="Genomic_DNA"/>
</dbReference>
<evidence type="ECO:0000259" key="9">
    <source>
        <dbReference type="Pfam" id="PF22692"/>
    </source>
</evidence>
<dbReference type="Pfam" id="PF22692">
    <property type="entry name" value="LlgE_F_G_D1"/>
    <property type="match status" value="1"/>
</dbReference>
<dbReference type="Pfam" id="PF00460">
    <property type="entry name" value="Flg_bb_rod"/>
    <property type="match status" value="1"/>
</dbReference>
<dbReference type="SUPFAM" id="SSF117143">
    <property type="entry name" value="Flagellar hook protein flgE"/>
    <property type="match status" value="1"/>
</dbReference>
<feature type="domain" description="Flagellar basal body rod protein N-terminal" evidence="7">
    <location>
        <begin position="5"/>
        <end position="35"/>
    </location>
</feature>
<sequence>MDRAIYIAMTGAKNNMLAQTAHANNLANANTHGFRADFEQARSMGVYYGDGLPTRAYSQSERPATDFSFGSLSQTGRNLDAAIERDGFFVVTAPDGTEALTRVGNFVVSPEGVLHTGNGLPVMGEGGIISLPPIEKIQIARDGTISIQIQGQGPEALANVNRLRLVNPDLDTIEKSTDGLFRLKDGGEFFDDPNVTVVAGFLETSNVNVIDEFTKVLALSRQYETQIKLMSTVEENSDASVRLLQLT</sequence>
<accession>A0ABQ0AE22</accession>